<protein>
    <recommendedName>
        <fullName evidence="2">MEMO1 family protein A2W18_15255</fullName>
    </recommendedName>
</protein>
<comment type="caution">
    <text evidence="3">The sequence shown here is derived from an EMBL/GenBank/DDBJ whole genome shotgun (WGS) entry which is preliminary data.</text>
</comment>
<dbReference type="HAMAP" id="MF_00055">
    <property type="entry name" value="MEMO1"/>
    <property type="match status" value="1"/>
</dbReference>
<organism evidence="3 4">
    <name type="scientific">Candidatus Muproteobacteria bacterium RBG_16_60_9</name>
    <dbReference type="NCBI Taxonomy" id="1817755"/>
    <lineage>
        <taxon>Bacteria</taxon>
        <taxon>Pseudomonadati</taxon>
        <taxon>Pseudomonadota</taxon>
        <taxon>Candidatus Muproteobacteria</taxon>
    </lineage>
</organism>
<name>A0A1F6VDI2_9PROT</name>
<dbReference type="NCBIfam" id="TIGR04336">
    <property type="entry name" value="AmmeMemoSam_B"/>
    <property type="match status" value="1"/>
</dbReference>
<comment type="similarity">
    <text evidence="1 2">Belongs to the MEMO1 family.</text>
</comment>
<dbReference type="Gene3D" id="3.40.830.10">
    <property type="entry name" value="LigB-like"/>
    <property type="match status" value="1"/>
</dbReference>
<evidence type="ECO:0000256" key="2">
    <source>
        <dbReference type="HAMAP-Rule" id="MF_00055"/>
    </source>
</evidence>
<dbReference type="Pfam" id="PF01875">
    <property type="entry name" value="Memo"/>
    <property type="match status" value="1"/>
</dbReference>
<dbReference type="Proteomes" id="UP000179076">
    <property type="component" value="Unassembled WGS sequence"/>
</dbReference>
<proteinExistence type="inferred from homology"/>
<dbReference type="AlphaFoldDB" id="A0A1F6VDI2"/>
<evidence type="ECO:0000256" key="1">
    <source>
        <dbReference type="ARBA" id="ARBA00006315"/>
    </source>
</evidence>
<gene>
    <name evidence="3" type="ORF">A2W18_15255</name>
</gene>
<evidence type="ECO:0000313" key="4">
    <source>
        <dbReference type="Proteomes" id="UP000179076"/>
    </source>
</evidence>
<dbReference type="PANTHER" id="PTHR11060:SF0">
    <property type="entry name" value="PROTEIN MEMO1"/>
    <property type="match status" value="1"/>
</dbReference>
<dbReference type="InterPro" id="IPR002737">
    <property type="entry name" value="MEMO1_fam"/>
</dbReference>
<sequence>MPTVRKPAVAGVFYPDDPRVLKGELGRYLSDVPPSVAPAPKAIVVPHAGYIYSGPIAASAYARIESARARIHRVVLLGPAHRVAFRGLACATAEFFETPLGRVPIDAAAMAGIADLPQVVVRDDAHAQEHSLEVHLPFLQMLLDDFTLVPLVVGEASAIEVSEVIERLWGGPETFIVISSDLSHYHPYAIAQQLDRATSDAIEQLRGEDLDYESACGRVPVSGLLQVARRRGLTARTIDLRNSGDTAGPRDRVVGYGAYLIE</sequence>
<dbReference type="PANTHER" id="PTHR11060">
    <property type="entry name" value="PROTEIN MEMO1"/>
    <property type="match status" value="1"/>
</dbReference>
<dbReference type="CDD" id="cd07361">
    <property type="entry name" value="MEMO_like"/>
    <property type="match status" value="1"/>
</dbReference>
<evidence type="ECO:0000313" key="3">
    <source>
        <dbReference type="EMBL" id="OGI67717.1"/>
    </source>
</evidence>
<reference evidence="3 4" key="1">
    <citation type="journal article" date="2016" name="Nat. Commun.">
        <title>Thousands of microbial genomes shed light on interconnected biogeochemical processes in an aquifer system.</title>
        <authorList>
            <person name="Anantharaman K."/>
            <person name="Brown C.T."/>
            <person name="Hug L.A."/>
            <person name="Sharon I."/>
            <person name="Castelle C.J."/>
            <person name="Probst A.J."/>
            <person name="Thomas B.C."/>
            <person name="Singh A."/>
            <person name="Wilkins M.J."/>
            <person name="Karaoz U."/>
            <person name="Brodie E.L."/>
            <person name="Williams K.H."/>
            <person name="Hubbard S.S."/>
            <person name="Banfield J.F."/>
        </authorList>
    </citation>
    <scope>NUCLEOTIDE SEQUENCE [LARGE SCALE GENOMIC DNA]</scope>
</reference>
<accession>A0A1F6VDI2</accession>
<dbReference type="EMBL" id="MFSP01000048">
    <property type="protein sequence ID" value="OGI67717.1"/>
    <property type="molecule type" value="Genomic_DNA"/>
</dbReference>